<dbReference type="Pfam" id="PF07370">
    <property type="entry name" value="DUF1489"/>
    <property type="match status" value="1"/>
</dbReference>
<evidence type="ECO:0000313" key="1">
    <source>
        <dbReference type="EMBL" id="SHL17081.1"/>
    </source>
</evidence>
<dbReference type="PIRSF" id="PIRSF032025">
    <property type="entry name" value="UCP032025"/>
    <property type="match status" value="1"/>
</dbReference>
<dbReference type="STRING" id="1054996.SAMN05444414_106160"/>
<dbReference type="Proteomes" id="UP000184191">
    <property type="component" value="Unassembled WGS sequence"/>
</dbReference>
<sequence>MAQFGGMRMTLHLVKLSVGTKSVEDLLDWQANPRAQGTDGKPRHVTRMWPKREAELLQGGSIYWVIQGLIQCRQKILRLDEVIGSDGIRRCAIVLAPEIIRTATTQKRPFQGWRYLPGPDAPPDISAARSNDDALPPELSAALADIGVL</sequence>
<dbReference type="EMBL" id="FRBN01000006">
    <property type="protein sequence ID" value="SHL17081.1"/>
    <property type="molecule type" value="Genomic_DNA"/>
</dbReference>
<accession>A0A1M6YFI9</accession>
<protein>
    <recommendedName>
        <fullName evidence="3">Lysophospholipase</fullName>
    </recommendedName>
</protein>
<evidence type="ECO:0008006" key="3">
    <source>
        <dbReference type="Google" id="ProtNLM"/>
    </source>
</evidence>
<proteinExistence type="predicted"/>
<keyword evidence="2" id="KW-1185">Reference proteome</keyword>
<name>A0A1M6YFI9_9RHOB</name>
<evidence type="ECO:0000313" key="2">
    <source>
        <dbReference type="Proteomes" id="UP000184191"/>
    </source>
</evidence>
<gene>
    <name evidence="1" type="ORF">SAMN05444414_106160</name>
</gene>
<dbReference type="InterPro" id="IPR008320">
    <property type="entry name" value="UCP032025"/>
</dbReference>
<reference evidence="2" key="1">
    <citation type="submission" date="2016-11" db="EMBL/GenBank/DDBJ databases">
        <authorList>
            <person name="Varghese N."/>
            <person name="Submissions S."/>
        </authorList>
    </citation>
    <scope>NUCLEOTIDE SEQUENCE [LARGE SCALE GENOMIC DNA]</scope>
    <source>
        <strain evidence="2">DSM 29327</strain>
    </source>
</reference>
<dbReference type="AlphaFoldDB" id="A0A1M6YFI9"/>
<organism evidence="1 2">
    <name type="scientific">Roseovarius marisflavi</name>
    <dbReference type="NCBI Taxonomy" id="1054996"/>
    <lineage>
        <taxon>Bacteria</taxon>
        <taxon>Pseudomonadati</taxon>
        <taxon>Pseudomonadota</taxon>
        <taxon>Alphaproteobacteria</taxon>
        <taxon>Rhodobacterales</taxon>
        <taxon>Roseobacteraceae</taxon>
        <taxon>Roseovarius</taxon>
    </lineage>
</organism>